<proteinExistence type="inferred from homology"/>
<dbReference type="PRINTS" id="PR01534">
    <property type="entry name" value="VOMERONASL1R"/>
</dbReference>
<evidence type="ECO:0000256" key="9">
    <source>
        <dbReference type="ARBA" id="ARBA00023136"/>
    </source>
</evidence>
<comment type="subcellular location">
    <subcellularLocation>
        <location evidence="2 13">Cell membrane</location>
        <topology evidence="2 13">Multi-pass membrane protein</topology>
    </subcellularLocation>
</comment>
<feature type="transmembrane region" description="Helical" evidence="13">
    <location>
        <begin position="94"/>
        <end position="116"/>
    </location>
</feature>
<evidence type="ECO:0000256" key="1">
    <source>
        <dbReference type="ARBA" id="ARBA00003878"/>
    </source>
</evidence>
<dbReference type="InterPro" id="IPR017452">
    <property type="entry name" value="GPCR_Rhodpsn_7TM"/>
</dbReference>
<feature type="domain" description="G-protein coupled receptors family 1 profile" evidence="14">
    <location>
        <begin position="22"/>
        <end position="288"/>
    </location>
</feature>
<comment type="similarity">
    <text evidence="3 13">Belongs to the G-protein coupled receptor 1 family.</text>
</comment>
<dbReference type="GO" id="GO:0019236">
    <property type="term" value="P:response to pheromone"/>
    <property type="evidence" value="ECO:0007669"/>
    <property type="project" value="UniProtKB-KW"/>
</dbReference>
<dbReference type="PANTHER" id="PTHR24062">
    <property type="entry name" value="VOMERONASAL TYPE-1 RECEPTOR"/>
    <property type="match status" value="1"/>
</dbReference>
<feature type="transmembrane region" description="Helical" evidence="13">
    <location>
        <begin position="192"/>
        <end position="210"/>
    </location>
</feature>
<dbReference type="Proteomes" id="UP000515140">
    <property type="component" value="Unplaced"/>
</dbReference>
<evidence type="ECO:0000256" key="4">
    <source>
        <dbReference type="ARBA" id="ARBA00022475"/>
    </source>
</evidence>
<dbReference type="KEGG" id="pcw:110202606"/>
<gene>
    <name evidence="16" type="primary">LOC110202606</name>
</gene>
<dbReference type="GO" id="GO:0007606">
    <property type="term" value="P:sensory perception of chemical stimulus"/>
    <property type="evidence" value="ECO:0007669"/>
    <property type="project" value="UniProtKB-ARBA"/>
</dbReference>
<keyword evidence="11" id="KW-0325">Glycoprotein</keyword>
<organism evidence="15 16">
    <name type="scientific">Phascolarctos cinereus</name>
    <name type="common">Koala</name>
    <dbReference type="NCBI Taxonomy" id="38626"/>
    <lineage>
        <taxon>Eukaryota</taxon>
        <taxon>Metazoa</taxon>
        <taxon>Chordata</taxon>
        <taxon>Craniata</taxon>
        <taxon>Vertebrata</taxon>
        <taxon>Euteleostomi</taxon>
        <taxon>Mammalia</taxon>
        <taxon>Metatheria</taxon>
        <taxon>Diprotodontia</taxon>
        <taxon>Phascolarctidae</taxon>
        <taxon>Phascolarctos</taxon>
    </lineage>
</organism>
<evidence type="ECO:0000256" key="13">
    <source>
        <dbReference type="RuleBase" id="RU364061"/>
    </source>
</evidence>
<evidence type="ECO:0000259" key="14">
    <source>
        <dbReference type="PROSITE" id="PS50262"/>
    </source>
</evidence>
<evidence type="ECO:0000313" key="16">
    <source>
        <dbReference type="RefSeq" id="XP_020834498.1"/>
    </source>
</evidence>
<evidence type="ECO:0000256" key="8">
    <source>
        <dbReference type="ARBA" id="ARBA00023040"/>
    </source>
</evidence>
<protein>
    <recommendedName>
        <fullName evidence="13">Vomeronasal type-1 receptor</fullName>
    </recommendedName>
</protein>
<evidence type="ECO:0000256" key="3">
    <source>
        <dbReference type="ARBA" id="ARBA00010663"/>
    </source>
</evidence>
<dbReference type="GO" id="GO:0016503">
    <property type="term" value="F:pheromone receptor activity"/>
    <property type="evidence" value="ECO:0007669"/>
    <property type="project" value="InterPro"/>
</dbReference>
<evidence type="ECO:0000256" key="2">
    <source>
        <dbReference type="ARBA" id="ARBA00004651"/>
    </source>
</evidence>
<keyword evidence="7 13" id="KW-1133">Transmembrane helix</keyword>
<reference evidence="16" key="1">
    <citation type="submission" date="2025-08" db="UniProtKB">
        <authorList>
            <consortium name="RefSeq"/>
        </authorList>
    </citation>
    <scope>IDENTIFICATION</scope>
    <source>
        <tissue evidence="16">Spleen</tissue>
    </source>
</reference>
<sequence>MLLSDLILGICTFFQTVLGVLGNSRLFMIYIYILYIQPHHKKPIDMIIAHLTLANVMTLSTRGIPDTMVYFGAKNVLDDVGCKMIMYFYRLGRGLSIGTTCFLSIFQAITISPIHSRWAWLKPRISKYILLFFFSIWIINMLIYICVIDALQASENFTVYKQGYSMRYCTTKPDAYYMVKYVFLTVTTIRDFFFLTLMSLASGYMVVFLYSHKKNVQHIHNTSLSSRPSYEAKVTQTILLLVGFYVIFYWIGCCLTIYLTFSPKKDMVLGGIGSVLNACYPVLCPFILPSTDSQAARLPCILSKNPVQSPQFKSPLHGQFIPYSTFPLRDFK</sequence>
<evidence type="ECO:0000256" key="7">
    <source>
        <dbReference type="ARBA" id="ARBA00022989"/>
    </source>
</evidence>
<feature type="transmembrane region" description="Helical" evidence="13">
    <location>
        <begin position="267"/>
        <end position="288"/>
    </location>
</feature>
<evidence type="ECO:0000256" key="11">
    <source>
        <dbReference type="ARBA" id="ARBA00023180"/>
    </source>
</evidence>
<feature type="transmembrane region" description="Helical" evidence="13">
    <location>
        <begin position="6"/>
        <end position="35"/>
    </location>
</feature>
<evidence type="ECO:0000256" key="5">
    <source>
        <dbReference type="ARBA" id="ARBA00022507"/>
    </source>
</evidence>
<keyword evidence="9 13" id="KW-0472">Membrane</keyword>
<keyword evidence="5 13" id="KW-0589">Pheromone response</keyword>
<dbReference type="SUPFAM" id="SSF81321">
    <property type="entry name" value="Family A G protein-coupled receptor-like"/>
    <property type="match status" value="1"/>
</dbReference>
<dbReference type="Pfam" id="PF03402">
    <property type="entry name" value="V1R"/>
    <property type="match status" value="1"/>
</dbReference>
<keyword evidence="15" id="KW-1185">Reference proteome</keyword>
<keyword evidence="10 13" id="KW-0675">Receptor</keyword>
<dbReference type="FunFam" id="1.20.1070.10:FF:000033">
    <property type="entry name" value="Vomeronasal type-1 receptor"/>
    <property type="match status" value="1"/>
</dbReference>
<evidence type="ECO:0000256" key="12">
    <source>
        <dbReference type="ARBA" id="ARBA00023224"/>
    </source>
</evidence>
<dbReference type="PROSITE" id="PS50262">
    <property type="entry name" value="G_PROTEIN_RECEP_F1_2"/>
    <property type="match status" value="1"/>
</dbReference>
<feature type="transmembrane region" description="Helical" evidence="13">
    <location>
        <begin position="128"/>
        <end position="151"/>
    </location>
</feature>
<dbReference type="InterPro" id="IPR004072">
    <property type="entry name" value="Vmron_rcpt_1"/>
</dbReference>
<feature type="transmembrane region" description="Helical" evidence="13">
    <location>
        <begin position="47"/>
        <end position="64"/>
    </location>
</feature>
<evidence type="ECO:0000256" key="6">
    <source>
        <dbReference type="ARBA" id="ARBA00022692"/>
    </source>
</evidence>
<comment type="function">
    <text evidence="1">Putative pheromone receptor.</text>
</comment>
<feature type="transmembrane region" description="Helical" evidence="13">
    <location>
        <begin position="237"/>
        <end position="261"/>
    </location>
</feature>
<dbReference type="AlphaFoldDB" id="A0A6P5JMA8"/>
<dbReference type="InParanoid" id="A0A6P5JMA8"/>
<name>A0A6P5JMA8_PHACI</name>
<keyword evidence="12 13" id="KW-0807">Transducer</keyword>
<dbReference type="Gene3D" id="1.20.1070.10">
    <property type="entry name" value="Rhodopsin 7-helix transmembrane proteins"/>
    <property type="match status" value="1"/>
</dbReference>
<dbReference type="RefSeq" id="XP_020834498.1">
    <property type="nucleotide sequence ID" value="XM_020978839.1"/>
</dbReference>
<keyword evidence="6 13" id="KW-0812">Transmembrane</keyword>
<dbReference type="GeneID" id="110202606"/>
<accession>A0A6P5JMA8</accession>
<evidence type="ECO:0000313" key="15">
    <source>
        <dbReference type="Proteomes" id="UP000515140"/>
    </source>
</evidence>
<keyword evidence="8 13" id="KW-0297">G-protein coupled receptor</keyword>
<dbReference type="GO" id="GO:0005886">
    <property type="term" value="C:plasma membrane"/>
    <property type="evidence" value="ECO:0007669"/>
    <property type="project" value="UniProtKB-SubCell"/>
</dbReference>
<keyword evidence="4 13" id="KW-1003">Cell membrane</keyword>
<evidence type="ECO:0000256" key="10">
    <source>
        <dbReference type="ARBA" id="ARBA00023170"/>
    </source>
</evidence>